<evidence type="ECO:0000313" key="2">
    <source>
        <dbReference type="EMBL" id="KXT11599.1"/>
    </source>
</evidence>
<keyword evidence="1" id="KW-0732">Signal</keyword>
<proteinExistence type="predicted"/>
<dbReference type="OrthoDB" id="10265322at2759"/>
<organism evidence="2 3">
    <name type="scientific">Pseudocercospora musae</name>
    <dbReference type="NCBI Taxonomy" id="113226"/>
    <lineage>
        <taxon>Eukaryota</taxon>
        <taxon>Fungi</taxon>
        <taxon>Dikarya</taxon>
        <taxon>Ascomycota</taxon>
        <taxon>Pezizomycotina</taxon>
        <taxon>Dothideomycetes</taxon>
        <taxon>Dothideomycetidae</taxon>
        <taxon>Mycosphaerellales</taxon>
        <taxon>Mycosphaerellaceae</taxon>
        <taxon>Pseudocercospora</taxon>
    </lineage>
</organism>
<feature type="chain" id="PRO_5007297264" evidence="1">
    <location>
        <begin position="19"/>
        <end position="128"/>
    </location>
</feature>
<dbReference type="STRING" id="113226.A0A139IAD2"/>
<accession>A0A139IAD2</accession>
<name>A0A139IAD2_9PEZI</name>
<dbReference type="EMBL" id="LFZO01000191">
    <property type="protein sequence ID" value="KXT11599.1"/>
    <property type="molecule type" value="Genomic_DNA"/>
</dbReference>
<protein>
    <submittedName>
        <fullName evidence="2">Uncharacterized protein</fullName>
    </submittedName>
</protein>
<dbReference type="AlphaFoldDB" id="A0A139IAD2"/>
<keyword evidence="3" id="KW-1185">Reference proteome</keyword>
<gene>
    <name evidence="2" type="ORF">AC579_155</name>
</gene>
<dbReference type="Proteomes" id="UP000073492">
    <property type="component" value="Unassembled WGS sequence"/>
</dbReference>
<evidence type="ECO:0000256" key="1">
    <source>
        <dbReference type="SAM" id="SignalP"/>
    </source>
</evidence>
<sequence>MRLIDILVDLFLGHIAVAVHLGKDSQQALCPRPTTACPPQPGPVAVTSLPLPPVIKDWNKGSCNFDENPSGTGCIGQSAGLEAGSFLTDENHVLATVKFAGASEFPDPRSVYSGQQVVVIDQSCNIDV</sequence>
<evidence type="ECO:0000313" key="3">
    <source>
        <dbReference type="Proteomes" id="UP000073492"/>
    </source>
</evidence>
<comment type="caution">
    <text evidence="2">The sequence shown here is derived from an EMBL/GenBank/DDBJ whole genome shotgun (WGS) entry which is preliminary data.</text>
</comment>
<reference evidence="2 3" key="1">
    <citation type="submission" date="2015-07" db="EMBL/GenBank/DDBJ databases">
        <title>Comparative genomics of the Sigatoka disease complex on banana suggests a link between parallel evolutionary changes in Pseudocercospora fijiensis and Pseudocercospora eumusae and increased virulence on the banana host.</title>
        <authorList>
            <person name="Chang T.-C."/>
            <person name="Salvucci A."/>
            <person name="Crous P.W."/>
            <person name="Stergiopoulos I."/>
        </authorList>
    </citation>
    <scope>NUCLEOTIDE SEQUENCE [LARGE SCALE GENOMIC DNA]</scope>
    <source>
        <strain evidence="2 3">CBS 116634</strain>
    </source>
</reference>
<feature type="signal peptide" evidence="1">
    <location>
        <begin position="1"/>
        <end position="18"/>
    </location>
</feature>